<proteinExistence type="predicted"/>
<keyword evidence="2" id="KW-1185">Reference proteome</keyword>
<accession>A0A8X6LE18</accession>
<dbReference type="AlphaFoldDB" id="A0A8X6LE18"/>
<dbReference type="Proteomes" id="UP000887116">
    <property type="component" value="Unassembled WGS sequence"/>
</dbReference>
<organism evidence="1 2">
    <name type="scientific">Trichonephila clavata</name>
    <name type="common">Joro spider</name>
    <name type="synonym">Nephila clavata</name>
    <dbReference type="NCBI Taxonomy" id="2740835"/>
    <lineage>
        <taxon>Eukaryota</taxon>
        <taxon>Metazoa</taxon>
        <taxon>Ecdysozoa</taxon>
        <taxon>Arthropoda</taxon>
        <taxon>Chelicerata</taxon>
        <taxon>Arachnida</taxon>
        <taxon>Araneae</taxon>
        <taxon>Araneomorphae</taxon>
        <taxon>Entelegynae</taxon>
        <taxon>Araneoidea</taxon>
        <taxon>Nephilidae</taxon>
        <taxon>Trichonephila</taxon>
    </lineage>
</organism>
<name>A0A8X6LE18_TRICU</name>
<dbReference type="EMBL" id="BMAO01025801">
    <property type="protein sequence ID" value="GFR04987.1"/>
    <property type="molecule type" value="Genomic_DNA"/>
</dbReference>
<evidence type="ECO:0000313" key="1">
    <source>
        <dbReference type="EMBL" id="GFR04987.1"/>
    </source>
</evidence>
<comment type="caution">
    <text evidence="1">The sequence shown here is derived from an EMBL/GenBank/DDBJ whole genome shotgun (WGS) entry which is preliminary data.</text>
</comment>
<evidence type="ECO:0000313" key="2">
    <source>
        <dbReference type="Proteomes" id="UP000887116"/>
    </source>
</evidence>
<reference evidence="1" key="1">
    <citation type="submission" date="2020-07" db="EMBL/GenBank/DDBJ databases">
        <title>Multicomponent nature underlies the extraordinary mechanical properties of spider dragline silk.</title>
        <authorList>
            <person name="Kono N."/>
            <person name="Nakamura H."/>
            <person name="Mori M."/>
            <person name="Yoshida Y."/>
            <person name="Ohtoshi R."/>
            <person name="Malay A.D."/>
            <person name="Moran D.A.P."/>
            <person name="Tomita M."/>
            <person name="Numata K."/>
            <person name="Arakawa K."/>
        </authorList>
    </citation>
    <scope>NUCLEOTIDE SEQUENCE</scope>
</reference>
<sequence>MSKNKEIKHGLLNRLVKQKEDKEKEIKNPKRPPLEKLKTPEEIQKWIPSIKEDLEFYLYKAQVVHYSEDHIKLCRQKIQHLEGLYKAFIRKLTELTPEKLDAIPWTNRAYKRKRDGFKFKEVTLMWQADNLGRRTQNPLNFPIAY</sequence>
<dbReference type="OrthoDB" id="5983780at2759"/>
<protein>
    <submittedName>
        <fullName evidence="1">Uncharacterized protein</fullName>
    </submittedName>
</protein>
<gene>
    <name evidence="1" type="primary">AVEN_150933_1</name>
    <name evidence="1" type="ORF">TNCT_108001</name>
</gene>